<dbReference type="Gene3D" id="3.40.50.150">
    <property type="entry name" value="Vaccinia Virus protein VP39"/>
    <property type="match status" value="1"/>
</dbReference>
<proteinExistence type="predicted"/>
<dbReference type="Pfam" id="PF18096">
    <property type="entry name" value="Thump_like"/>
    <property type="match status" value="1"/>
</dbReference>
<dbReference type="CDD" id="cd02440">
    <property type="entry name" value="AdoMet_MTases"/>
    <property type="match status" value="1"/>
</dbReference>
<dbReference type="EMBL" id="MODZ01000010">
    <property type="protein sequence ID" value="OIJ35296.1"/>
    <property type="molecule type" value="Genomic_DNA"/>
</dbReference>
<dbReference type="Proteomes" id="UP000179540">
    <property type="component" value="Unassembled WGS sequence"/>
</dbReference>
<accession>A0A1S2MY89</accession>
<dbReference type="SUPFAM" id="SSF53335">
    <property type="entry name" value="S-adenosyl-L-methionine-dependent methyltransferases"/>
    <property type="match status" value="1"/>
</dbReference>
<dbReference type="PANTHER" id="PTHR14741">
    <property type="entry name" value="S-ADENOSYLMETHIONINE-DEPENDENT METHYLTRANSFERASE RELATED"/>
    <property type="match status" value="1"/>
</dbReference>
<evidence type="ECO:0000313" key="3">
    <source>
        <dbReference type="Proteomes" id="UP000179540"/>
    </source>
</evidence>
<gene>
    <name evidence="2" type="ORF">BK826_08400</name>
</gene>
<protein>
    <recommendedName>
        <fullName evidence="1">THUMP-like domain-containing protein</fullName>
    </recommendedName>
</protein>
<evidence type="ECO:0000313" key="2">
    <source>
        <dbReference type="EMBL" id="OIJ35296.1"/>
    </source>
</evidence>
<name>A0A1S2MY89_9MICC</name>
<dbReference type="InterPro" id="IPR041497">
    <property type="entry name" value="Thump-like"/>
</dbReference>
<reference evidence="2 3" key="1">
    <citation type="submission" date="2016-10" db="EMBL/GenBank/DDBJ databases">
        <title>Draft genome sequence of strain LCT isolated from the Shenzhou X spacecraft of China.</title>
        <authorList>
            <person name="Huang B."/>
        </authorList>
    </citation>
    <scope>NUCLEOTIDE SEQUENCE [LARGE SCALE GENOMIC DNA]</scope>
    <source>
        <strain evidence="2 3">LCT-H5</strain>
    </source>
</reference>
<dbReference type="AlphaFoldDB" id="A0A1S2MY89"/>
<dbReference type="PANTHER" id="PTHR14741:SF32">
    <property type="entry name" value="TRIMETHYLGUANOSINE SYNTHASE"/>
    <property type="match status" value="1"/>
</dbReference>
<organism evidence="2 3">
    <name type="scientific">Rothia kristinae</name>
    <dbReference type="NCBI Taxonomy" id="37923"/>
    <lineage>
        <taxon>Bacteria</taxon>
        <taxon>Bacillati</taxon>
        <taxon>Actinomycetota</taxon>
        <taxon>Actinomycetes</taxon>
        <taxon>Micrococcales</taxon>
        <taxon>Micrococcaceae</taxon>
        <taxon>Rothia</taxon>
    </lineage>
</organism>
<feature type="domain" description="THUMP-like" evidence="1">
    <location>
        <begin position="345"/>
        <end position="426"/>
    </location>
</feature>
<comment type="caution">
    <text evidence="2">The sequence shown here is derived from an EMBL/GenBank/DDBJ whole genome shotgun (WGS) entry which is preliminary data.</text>
</comment>
<dbReference type="InterPro" id="IPR029063">
    <property type="entry name" value="SAM-dependent_MTases_sf"/>
</dbReference>
<sequence>MERVSLPDLSPAPPVPFDEQELTLLAGLDYREQDALAASTRLRAAGLDADRAAAVLTQARLRGEAAAKFGSEAEHLLLTRAGLEQATRRAVAEHHAARFRVAGLSSVADLGCGLGADALAFARAGLCVLAVEIDPHTAACAAANLRSFPDARVLVGDVEQLEPGQLRCPDGGAPAALWLDPARRESGRGRTRQRIFDPEAFSPPFSVIRRLAATGVPMGVKMGPGMDRAAIPPEATAEWVSHGGDVVEVVLWFNALATPGVRRRATVLGPDPLVPRALHVLDSPVAAEQEPAAPVGPPGAYLYEPDGAVIRSGQVRALAEAVDGRLLDPRIAYVTSDDARELDWARCWRIATRLPLHEKTLRRWVREHGVTSLTVKKRGVDVVPERLRRRLLAGASRRSGAGGKHATLLATRWDGPDGEQRACFVVEPL</sequence>
<evidence type="ECO:0000259" key="1">
    <source>
        <dbReference type="Pfam" id="PF18096"/>
    </source>
</evidence>